<dbReference type="PANTHER" id="PTHR14217">
    <property type="entry name" value="INOSITOL-TETRAKISPHOSPHATE 1-KINASE"/>
    <property type="match status" value="1"/>
</dbReference>
<feature type="domain" description="ATP-grasp" evidence="20">
    <location>
        <begin position="115"/>
        <end position="324"/>
    </location>
</feature>
<dbReference type="GO" id="GO:0052835">
    <property type="term" value="F:inositol-3,4,6-trisphosphate 1-kinase activity"/>
    <property type="evidence" value="ECO:0007669"/>
    <property type="project" value="RHEA"/>
</dbReference>
<evidence type="ECO:0000256" key="3">
    <source>
        <dbReference type="ARBA" id="ARBA00022679"/>
    </source>
</evidence>
<dbReference type="SUPFAM" id="SSF56059">
    <property type="entry name" value="Glutathione synthetase ATP-binding domain-like"/>
    <property type="match status" value="1"/>
</dbReference>
<protein>
    <recommendedName>
        <fullName evidence="2 16">Inositol-tetrakisphosphate 1-kinase</fullName>
        <ecNumber evidence="16">2.7.1.134</ecNumber>
    </recommendedName>
</protein>
<feature type="binding site" evidence="17">
    <location>
        <position position="18"/>
    </location>
    <ligand>
        <name>1D-myo-inositol 1,3,4-trisphosphate</name>
        <dbReference type="ChEBI" id="CHEBI:58414"/>
    </ligand>
</feature>
<keyword evidence="6 16" id="KW-0418">Kinase</keyword>
<feature type="binding site" evidence="17">
    <location>
        <position position="198"/>
    </location>
    <ligand>
        <name>1D-myo-inositol 1,3,4-trisphosphate</name>
        <dbReference type="ChEBI" id="CHEBI:58414"/>
    </ligand>
</feature>
<keyword evidence="22" id="KW-1185">Reference proteome</keyword>
<comment type="caution">
    <text evidence="21">The sequence shown here is derived from an EMBL/GenBank/DDBJ whole genome shotgun (WGS) entry which is preliminary data.</text>
</comment>
<dbReference type="InParanoid" id="A0A2J7PEI6"/>
<evidence type="ECO:0000256" key="16">
    <source>
        <dbReference type="PIRNR" id="PIRNR038186"/>
    </source>
</evidence>
<evidence type="ECO:0000256" key="9">
    <source>
        <dbReference type="ARBA" id="ARBA00023235"/>
    </source>
</evidence>
<keyword evidence="4 16" id="KW-0479">Metal-binding</keyword>
<feature type="binding site" evidence="18">
    <location>
        <position position="280"/>
    </location>
    <ligand>
        <name>Mg(2+)</name>
        <dbReference type="ChEBI" id="CHEBI:18420"/>
        <label>1</label>
    </ligand>
</feature>
<evidence type="ECO:0000313" key="22">
    <source>
        <dbReference type="Proteomes" id="UP000235965"/>
    </source>
</evidence>
<keyword evidence="9" id="KW-0413">Isomerase</keyword>
<dbReference type="AlphaFoldDB" id="A0A2J7PEI6"/>
<feature type="binding site" evidence="18">
    <location>
        <position position="296"/>
    </location>
    <ligand>
        <name>Mg(2+)</name>
        <dbReference type="ChEBI" id="CHEBI:18420"/>
        <label>2</label>
    </ligand>
</feature>
<dbReference type="FunFam" id="3.30.470.20:FF:000047">
    <property type="entry name" value="Inositol-tetrakisphosphate 1-kinase 4"/>
    <property type="match status" value="1"/>
</dbReference>
<evidence type="ECO:0000256" key="17">
    <source>
        <dbReference type="PIRSR" id="PIRSR038186-1"/>
    </source>
</evidence>
<organism evidence="21 22">
    <name type="scientific">Cryptotermes secundus</name>
    <dbReference type="NCBI Taxonomy" id="105785"/>
    <lineage>
        <taxon>Eukaryota</taxon>
        <taxon>Metazoa</taxon>
        <taxon>Ecdysozoa</taxon>
        <taxon>Arthropoda</taxon>
        <taxon>Hexapoda</taxon>
        <taxon>Insecta</taxon>
        <taxon>Pterygota</taxon>
        <taxon>Neoptera</taxon>
        <taxon>Polyneoptera</taxon>
        <taxon>Dictyoptera</taxon>
        <taxon>Blattodea</taxon>
        <taxon>Blattoidea</taxon>
        <taxon>Termitoidae</taxon>
        <taxon>Kalotermitidae</taxon>
        <taxon>Cryptotermitinae</taxon>
        <taxon>Cryptotermes</taxon>
    </lineage>
</organism>
<feature type="binding site" evidence="18">
    <location>
        <position position="294"/>
    </location>
    <ligand>
        <name>Mg(2+)</name>
        <dbReference type="ChEBI" id="CHEBI:18420"/>
        <label>2</label>
    </ligand>
</feature>
<evidence type="ECO:0000256" key="12">
    <source>
        <dbReference type="ARBA" id="ARBA00033645"/>
    </source>
</evidence>
<comment type="subunit">
    <text evidence="16">Monomer.</text>
</comment>
<dbReference type="GO" id="GO:0052725">
    <property type="term" value="F:inositol-1,3,4-trisphosphate 6-kinase activity"/>
    <property type="evidence" value="ECO:0007669"/>
    <property type="project" value="InterPro"/>
</dbReference>
<evidence type="ECO:0000256" key="19">
    <source>
        <dbReference type="SAM" id="MobiDB-lite"/>
    </source>
</evidence>
<evidence type="ECO:0000256" key="8">
    <source>
        <dbReference type="ARBA" id="ARBA00022842"/>
    </source>
</evidence>
<feature type="binding site" evidence="17">
    <location>
        <position position="59"/>
    </location>
    <ligand>
        <name>1D-myo-inositol 1,3,4-trisphosphate</name>
        <dbReference type="ChEBI" id="CHEBI:58414"/>
    </ligand>
</feature>
<evidence type="ECO:0000256" key="1">
    <source>
        <dbReference type="ARBA" id="ARBA00009601"/>
    </source>
</evidence>
<feature type="binding site" evidence="17">
    <location>
        <position position="296"/>
    </location>
    <ligand>
        <name>1D-myo-inositol 1,3,4-trisphosphate</name>
        <dbReference type="ChEBI" id="CHEBI:58414"/>
    </ligand>
</feature>
<dbReference type="PANTHER" id="PTHR14217:SF1">
    <property type="entry name" value="INOSITOL-TETRAKISPHOSPHATE 1-KINASE"/>
    <property type="match status" value="1"/>
</dbReference>
<sequence length="396" mass="44372">MTESKPSRVIGYWMSEKKSQKLNWTEFGSVCRKYGFDLVKLDLNQPLEGQGPFTVILHKLTDIIALTNQGDPKARVMISHVESYINDHPEVAIIDPLDNVRKLLDRYRYYSIIHNSDLEKADVFMPSFVELTSSDCKENLKTLRLAGVDFPFVCKPSVAHGSSNAHKMAVIFNEKGVKDCRPPCVAQSFINHNAILYKIYLVGDEYFVVDRPSLKNFYPSDRETIFFDSHDVSKADSTSSLSILDPSDKMILPSRPDPAKLQRIVCTLRKELGMSLLGIDVIIENGSGRYGIIDINAYPGYDGYPNFFDSLMNCILETVNHHPCTVYKPDLSSTQFCLPLTKHTAESKNSHIMSPGSGDQDDSGFDTGDSSDEKKKRNLSVGSTTVSRRSITTTSE</sequence>
<dbReference type="GO" id="GO:0016853">
    <property type="term" value="F:isomerase activity"/>
    <property type="evidence" value="ECO:0007669"/>
    <property type="project" value="UniProtKB-KW"/>
</dbReference>
<evidence type="ECO:0000256" key="2">
    <source>
        <dbReference type="ARBA" id="ARBA00014968"/>
    </source>
</evidence>
<feature type="binding site" evidence="17">
    <location>
        <begin position="187"/>
        <end position="198"/>
    </location>
    <ligand>
        <name>ATP</name>
        <dbReference type="ChEBI" id="CHEBI:30616"/>
    </ligand>
</feature>
<dbReference type="Proteomes" id="UP000235965">
    <property type="component" value="Unassembled WGS sequence"/>
</dbReference>
<dbReference type="InterPro" id="IPR008656">
    <property type="entry name" value="Inositol_tetrakis-P_1-kinase"/>
</dbReference>
<name>A0A2J7PEI6_9NEOP</name>
<evidence type="ECO:0000256" key="13">
    <source>
        <dbReference type="ARBA" id="ARBA00033674"/>
    </source>
</evidence>
<accession>A0A2J7PEI6</accession>
<dbReference type="GO" id="GO:0052726">
    <property type="term" value="F:inositol-1,3,4-trisphosphate 5-kinase activity"/>
    <property type="evidence" value="ECO:0007669"/>
    <property type="project" value="InterPro"/>
</dbReference>
<keyword evidence="3 16" id="KW-0808">Transferase</keyword>
<feature type="binding site" evidence="17">
    <location>
        <position position="300"/>
    </location>
    <ligand>
        <name>1D-myo-inositol 1,3,4-trisphosphate</name>
        <dbReference type="ChEBI" id="CHEBI:58414"/>
    </ligand>
</feature>
<comment type="catalytic activity">
    <reaction evidence="10">
        <text>1D-myo-inositol 1,3,4-trisphosphate + ATP = 1D-myo-inositol 1,3,4,5-tetrakisphosphate + ADP + H(+)</text>
        <dbReference type="Rhea" id="RHEA:13253"/>
        <dbReference type="ChEBI" id="CHEBI:15378"/>
        <dbReference type="ChEBI" id="CHEBI:30616"/>
        <dbReference type="ChEBI" id="CHEBI:57895"/>
        <dbReference type="ChEBI" id="CHEBI:58414"/>
        <dbReference type="ChEBI" id="CHEBI:456216"/>
        <dbReference type="EC" id="2.7.1.159"/>
    </reaction>
    <physiologicalReaction direction="left-to-right" evidence="10">
        <dbReference type="Rhea" id="RHEA:13254"/>
    </physiologicalReaction>
    <physiologicalReaction direction="right-to-left" evidence="10">
        <dbReference type="Rhea" id="RHEA:13255"/>
    </physiologicalReaction>
</comment>
<comment type="catalytic activity">
    <reaction evidence="13">
        <text>1D-myo-inositol 1,3,4-trisphosphate + ATP = 1D-myo-inositol 1,3,4,6-tetrakisphosphate + ADP + H(+)</text>
        <dbReference type="Rhea" id="RHEA:20940"/>
        <dbReference type="ChEBI" id="CHEBI:15378"/>
        <dbReference type="ChEBI" id="CHEBI:30616"/>
        <dbReference type="ChEBI" id="CHEBI:57660"/>
        <dbReference type="ChEBI" id="CHEBI:58414"/>
        <dbReference type="ChEBI" id="CHEBI:456216"/>
        <dbReference type="EC" id="2.7.1.159"/>
    </reaction>
    <physiologicalReaction direction="left-to-right" evidence="13">
        <dbReference type="Rhea" id="RHEA:20941"/>
    </physiologicalReaction>
    <physiologicalReaction direction="right-to-left" evidence="13">
        <dbReference type="Rhea" id="RHEA:20942"/>
    </physiologicalReaction>
</comment>
<evidence type="ECO:0000313" key="21">
    <source>
        <dbReference type="EMBL" id="PNF14751.1"/>
    </source>
</evidence>
<dbReference type="GO" id="GO:0000287">
    <property type="term" value="F:magnesium ion binding"/>
    <property type="evidence" value="ECO:0007669"/>
    <property type="project" value="InterPro"/>
</dbReference>
<dbReference type="GO" id="GO:0005524">
    <property type="term" value="F:ATP binding"/>
    <property type="evidence" value="ECO:0007669"/>
    <property type="project" value="UniProtKB-UniRule"/>
</dbReference>
<dbReference type="Pfam" id="PF17927">
    <property type="entry name" value="Ins134_P3_kin_N"/>
    <property type="match status" value="1"/>
</dbReference>
<keyword evidence="7 16" id="KW-0067">ATP-binding</keyword>
<feature type="region of interest" description="Disordered" evidence="19">
    <location>
        <begin position="348"/>
        <end position="396"/>
    </location>
</feature>
<comment type="cofactor">
    <cofactor evidence="16 18">
        <name>Mg(2+)</name>
        <dbReference type="ChEBI" id="CHEBI:18420"/>
    </cofactor>
    <text evidence="16 18">Binds 2 magnesium ions per subunit.</text>
</comment>
<dbReference type="PIRSF" id="PIRSF038186">
    <property type="entry name" value="ITPK"/>
    <property type="match status" value="1"/>
</dbReference>
<feature type="binding site" evidence="18">
    <location>
        <position position="294"/>
    </location>
    <ligand>
        <name>Mg(2+)</name>
        <dbReference type="ChEBI" id="CHEBI:18420"/>
        <label>1</label>
    </ligand>
</feature>
<proteinExistence type="inferred from homology"/>
<dbReference type="GO" id="GO:0005737">
    <property type="term" value="C:cytoplasm"/>
    <property type="evidence" value="ECO:0007669"/>
    <property type="project" value="TreeGrafter"/>
</dbReference>
<dbReference type="Gene3D" id="3.40.50.11370">
    <property type="match status" value="1"/>
</dbReference>
<feature type="binding site" evidence="17">
    <location>
        <position position="155"/>
    </location>
    <ligand>
        <name>ATP</name>
        <dbReference type="ChEBI" id="CHEBI:30616"/>
    </ligand>
</feature>
<dbReference type="EMBL" id="NEVH01026094">
    <property type="protein sequence ID" value="PNF14751.1"/>
    <property type="molecule type" value="Genomic_DNA"/>
</dbReference>
<dbReference type="InterPro" id="IPR041429">
    <property type="entry name" value="ITPK1_N"/>
</dbReference>
<dbReference type="Pfam" id="PF05770">
    <property type="entry name" value="Ins134_P3_kin"/>
    <property type="match status" value="1"/>
</dbReference>
<feature type="compositionally biased region" description="Low complexity" evidence="19">
    <location>
        <begin position="380"/>
        <end position="396"/>
    </location>
</feature>
<evidence type="ECO:0000256" key="7">
    <source>
        <dbReference type="ARBA" id="ARBA00022840"/>
    </source>
</evidence>
<evidence type="ECO:0000259" key="20">
    <source>
        <dbReference type="PROSITE" id="PS50975"/>
    </source>
</evidence>
<comment type="catalytic activity">
    <reaction evidence="15">
        <text>1D-myo-inositol 1,3,4-trisphosphate + 1D-myo-inositol 1,3,4,5,6-pentakisphosphate = 1D-myo-inositol 3,4,5,6-tetrakisphosphate + 1D-myo-inositol 1,3,4,6-tetrakisphosphate</text>
        <dbReference type="Rhea" id="RHEA:70263"/>
        <dbReference type="ChEBI" id="CHEBI:57539"/>
        <dbReference type="ChEBI" id="CHEBI:57660"/>
        <dbReference type="ChEBI" id="CHEBI:57733"/>
        <dbReference type="ChEBI" id="CHEBI:58414"/>
    </reaction>
    <physiologicalReaction direction="left-to-right" evidence="15">
        <dbReference type="Rhea" id="RHEA:70264"/>
    </physiologicalReaction>
    <physiologicalReaction direction="right-to-left" evidence="15">
        <dbReference type="Rhea" id="RHEA:70265"/>
    </physiologicalReaction>
</comment>
<comment type="catalytic activity">
    <reaction evidence="12">
        <text>1D-myo-inositol 3,4,5,6-tetrakisphosphate + ATP = 1D-myo-inositol 1,3,4,5,6-pentakisphosphate + ADP + H(+)</text>
        <dbReference type="Rhea" id="RHEA:12452"/>
        <dbReference type="ChEBI" id="CHEBI:15378"/>
        <dbReference type="ChEBI" id="CHEBI:30616"/>
        <dbReference type="ChEBI" id="CHEBI:57539"/>
        <dbReference type="ChEBI" id="CHEBI:57733"/>
        <dbReference type="ChEBI" id="CHEBI:456216"/>
        <dbReference type="EC" id="2.7.1.134"/>
    </reaction>
    <physiologicalReaction direction="left-to-right" evidence="12">
        <dbReference type="Rhea" id="RHEA:12453"/>
    </physiologicalReaction>
    <physiologicalReaction direction="right-to-left" evidence="12">
        <dbReference type="Rhea" id="RHEA:12454"/>
    </physiologicalReaction>
</comment>
<evidence type="ECO:0000256" key="6">
    <source>
        <dbReference type="ARBA" id="ARBA00022777"/>
    </source>
</evidence>
<dbReference type="EC" id="2.7.1.134" evidence="16"/>
<feature type="binding site" evidence="17">
    <location>
        <position position="213"/>
    </location>
    <ligand>
        <name>ATP</name>
        <dbReference type="ChEBI" id="CHEBI:30616"/>
    </ligand>
</feature>
<comment type="catalytic activity">
    <reaction evidence="14">
        <text>1D-myo-inositol 1,3,4-trisphosphate + 1D-myo-inositol 1,3,4,5,6-pentakisphosphate = 1D-myo-inositol 3,4,5,6-tetrakisphosphate + 1D-myo-inositol 1,3,4,5-tetrakisphosphate</text>
        <dbReference type="Rhea" id="RHEA:70271"/>
        <dbReference type="ChEBI" id="CHEBI:57539"/>
        <dbReference type="ChEBI" id="CHEBI:57733"/>
        <dbReference type="ChEBI" id="CHEBI:57895"/>
        <dbReference type="ChEBI" id="CHEBI:58414"/>
    </reaction>
    <physiologicalReaction direction="left-to-right" evidence="14">
        <dbReference type="Rhea" id="RHEA:70272"/>
    </physiologicalReaction>
    <physiologicalReaction direction="right-to-left" evidence="14">
        <dbReference type="Rhea" id="RHEA:70273"/>
    </physiologicalReaction>
</comment>
<keyword evidence="5 16" id="KW-0547">Nucleotide-binding</keyword>
<dbReference type="PROSITE" id="PS50975">
    <property type="entry name" value="ATP_GRASP"/>
    <property type="match status" value="1"/>
</dbReference>
<reference evidence="21 22" key="1">
    <citation type="submission" date="2017-12" db="EMBL/GenBank/DDBJ databases">
        <title>Hemimetabolous genomes reveal molecular basis of termite eusociality.</title>
        <authorList>
            <person name="Harrison M.C."/>
            <person name="Jongepier E."/>
            <person name="Robertson H.M."/>
            <person name="Arning N."/>
            <person name="Bitard-Feildel T."/>
            <person name="Chao H."/>
            <person name="Childers C.P."/>
            <person name="Dinh H."/>
            <person name="Doddapaneni H."/>
            <person name="Dugan S."/>
            <person name="Gowin J."/>
            <person name="Greiner C."/>
            <person name="Han Y."/>
            <person name="Hu H."/>
            <person name="Hughes D.S.T."/>
            <person name="Huylmans A.-K."/>
            <person name="Kemena C."/>
            <person name="Kremer L.P.M."/>
            <person name="Lee S.L."/>
            <person name="Lopez-Ezquerra A."/>
            <person name="Mallet L."/>
            <person name="Monroy-Kuhn J.M."/>
            <person name="Moser A."/>
            <person name="Murali S.C."/>
            <person name="Muzny D.M."/>
            <person name="Otani S."/>
            <person name="Piulachs M.-D."/>
            <person name="Poelchau M."/>
            <person name="Qu J."/>
            <person name="Schaub F."/>
            <person name="Wada-Katsumata A."/>
            <person name="Worley K.C."/>
            <person name="Xie Q."/>
            <person name="Ylla G."/>
            <person name="Poulsen M."/>
            <person name="Gibbs R.A."/>
            <person name="Schal C."/>
            <person name="Richards S."/>
            <person name="Belles X."/>
            <person name="Korb J."/>
            <person name="Bornberg-Bauer E."/>
        </authorList>
    </citation>
    <scope>NUCLEOTIDE SEQUENCE [LARGE SCALE GENOMIC DNA]</scope>
    <source>
        <tissue evidence="21">Whole body</tissue>
    </source>
</reference>
<dbReference type="OrthoDB" id="25308at2759"/>
<evidence type="ECO:0000256" key="4">
    <source>
        <dbReference type="ARBA" id="ARBA00022723"/>
    </source>
</evidence>
<comment type="catalytic activity">
    <reaction evidence="11">
        <text>1D-myo-inositol 3,4,6-trisphosphate + ATP = 1D-myo-inositol 1,3,4,6-tetrakisphosphate + ADP + H(+)</text>
        <dbReference type="Rhea" id="RHEA:70287"/>
        <dbReference type="ChEBI" id="CHEBI:15378"/>
        <dbReference type="ChEBI" id="CHEBI:30616"/>
        <dbReference type="ChEBI" id="CHEBI:57660"/>
        <dbReference type="ChEBI" id="CHEBI:189099"/>
        <dbReference type="ChEBI" id="CHEBI:456216"/>
    </reaction>
    <physiologicalReaction direction="left-to-right" evidence="11">
        <dbReference type="Rhea" id="RHEA:70288"/>
    </physiologicalReaction>
    <physiologicalReaction direction="right-to-left" evidence="11">
        <dbReference type="Rhea" id="RHEA:70289"/>
    </physiologicalReaction>
</comment>
<dbReference type="GO" id="GO:0047325">
    <property type="term" value="F:inositol-3,4,5,6-tetrakisphosphate 1-kinase activity"/>
    <property type="evidence" value="ECO:0007669"/>
    <property type="project" value="UniProtKB-EC"/>
</dbReference>
<dbReference type="Gene3D" id="3.30.1490.220">
    <property type="match status" value="1"/>
</dbReference>
<feature type="binding site" evidence="17">
    <location>
        <position position="106"/>
    </location>
    <ligand>
        <name>ATP</name>
        <dbReference type="ChEBI" id="CHEBI:30616"/>
    </ligand>
</feature>
<feature type="binding site" evidence="17">
    <location>
        <position position="166"/>
    </location>
    <ligand>
        <name>1D-myo-inositol 1,3,4-trisphosphate</name>
        <dbReference type="ChEBI" id="CHEBI:58414"/>
    </ligand>
</feature>
<comment type="function">
    <text evidence="16">Kinase that can phosphorylate various inositol polyphosphate such as Ins(3,4,5,6)P4 or Ins(1,3,4)P3.</text>
</comment>
<evidence type="ECO:0000256" key="10">
    <source>
        <dbReference type="ARBA" id="ARBA00033609"/>
    </source>
</evidence>
<evidence type="ECO:0000256" key="18">
    <source>
        <dbReference type="PIRSR" id="PIRSR038186-2"/>
    </source>
</evidence>
<dbReference type="InterPro" id="IPR040464">
    <property type="entry name" value="InsP(3)kin_ATP-grasp"/>
</dbReference>
<evidence type="ECO:0000256" key="5">
    <source>
        <dbReference type="ARBA" id="ARBA00022741"/>
    </source>
</evidence>
<keyword evidence="8 16" id="KW-0460">Magnesium</keyword>
<evidence type="ECO:0000256" key="15">
    <source>
        <dbReference type="ARBA" id="ARBA00049058"/>
    </source>
</evidence>
<comment type="similarity">
    <text evidence="1 16">Belongs to the ITPK1 family.</text>
</comment>
<evidence type="ECO:0000256" key="11">
    <source>
        <dbReference type="ARBA" id="ARBA00033624"/>
    </source>
</evidence>
<dbReference type="STRING" id="105785.A0A2J7PEI6"/>
<evidence type="ECO:0000256" key="14">
    <source>
        <dbReference type="ARBA" id="ARBA00047728"/>
    </source>
</evidence>
<dbReference type="InterPro" id="IPR011761">
    <property type="entry name" value="ATP-grasp"/>
</dbReference>
<gene>
    <name evidence="21" type="ORF">B7P43_G08356</name>
</gene>
<dbReference type="GO" id="GO:0032957">
    <property type="term" value="P:inositol trisphosphate metabolic process"/>
    <property type="evidence" value="ECO:0007669"/>
    <property type="project" value="InterPro"/>
</dbReference>